<comment type="caution">
    <text evidence="1">The sequence shown here is derived from an EMBL/GenBank/DDBJ whole genome shotgun (WGS) entry which is preliminary data.</text>
</comment>
<dbReference type="RefSeq" id="WP_209466277.1">
    <property type="nucleotide sequence ID" value="NZ_JAGGLG010000010.1"/>
</dbReference>
<gene>
    <name evidence="1" type="ORF">J2Z79_001538</name>
</gene>
<keyword evidence="2" id="KW-1185">Reference proteome</keyword>
<sequence length="75" mass="8575">MYIFSRDTGNPAEAPGRAAQALLLQNWIAGPASLVSLLPLDLVRVPQEERKMLRHFGDEDRRYGERTGRIFPRPR</sequence>
<organism evidence="1 2">
    <name type="scientific">Symbiobacterium terraclitae</name>
    <dbReference type="NCBI Taxonomy" id="557451"/>
    <lineage>
        <taxon>Bacteria</taxon>
        <taxon>Bacillati</taxon>
        <taxon>Bacillota</taxon>
        <taxon>Clostridia</taxon>
        <taxon>Eubacteriales</taxon>
        <taxon>Symbiobacteriaceae</taxon>
        <taxon>Symbiobacterium</taxon>
    </lineage>
</organism>
<dbReference type="Proteomes" id="UP001519289">
    <property type="component" value="Unassembled WGS sequence"/>
</dbReference>
<evidence type="ECO:0000313" key="2">
    <source>
        <dbReference type="Proteomes" id="UP001519289"/>
    </source>
</evidence>
<accession>A0ABS4JUK9</accession>
<dbReference type="Gene3D" id="1.20.120.1630">
    <property type="match status" value="1"/>
</dbReference>
<reference evidence="1 2" key="1">
    <citation type="submission" date="2021-03" db="EMBL/GenBank/DDBJ databases">
        <title>Genomic Encyclopedia of Type Strains, Phase IV (KMG-IV): sequencing the most valuable type-strain genomes for metagenomic binning, comparative biology and taxonomic classification.</title>
        <authorList>
            <person name="Goeker M."/>
        </authorList>
    </citation>
    <scope>NUCLEOTIDE SEQUENCE [LARGE SCALE GENOMIC DNA]</scope>
    <source>
        <strain evidence="1 2">DSM 27138</strain>
    </source>
</reference>
<name>A0ABS4JUK9_9FIRM</name>
<proteinExistence type="predicted"/>
<protein>
    <submittedName>
        <fullName evidence="1">Protein-S-isoprenylcysteine O-methyltransferase Ste14</fullName>
    </submittedName>
</protein>
<dbReference type="EMBL" id="JAGGLG010000010">
    <property type="protein sequence ID" value="MBP2018139.1"/>
    <property type="molecule type" value="Genomic_DNA"/>
</dbReference>
<evidence type="ECO:0000313" key="1">
    <source>
        <dbReference type="EMBL" id="MBP2018139.1"/>
    </source>
</evidence>